<feature type="region of interest" description="Disordered" evidence="1">
    <location>
        <begin position="45"/>
        <end position="70"/>
    </location>
</feature>
<dbReference type="Proteomes" id="UP000830275">
    <property type="component" value="Segment"/>
</dbReference>
<proteinExistence type="predicted"/>
<organism evidence="2 3">
    <name type="scientific">Artaxa digramma nucleopolyhedrovirus</name>
    <dbReference type="NCBI Taxonomy" id="3070910"/>
    <lineage>
        <taxon>Viruses</taxon>
        <taxon>Viruses incertae sedis</taxon>
        <taxon>Naldaviricetes</taxon>
        <taxon>Lefavirales</taxon>
        <taxon>Baculoviridae</taxon>
        <taxon>Alphabaculovirus</taxon>
        <taxon>Alphabaculovirus ardigrammae</taxon>
    </lineage>
</organism>
<evidence type="ECO:0000313" key="2">
    <source>
        <dbReference type="EMBL" id="QHB21681.1"/>
    </source>
</evidence>
<dbReference type="EMBL" id="MN233792">
    <property type="protein sequence ID" value="QHB21681.1"/>
    <property type="molecule type" value="Genomic_DNA"/>
</dbReference>
<gene>
    <name evidence="2" type="primary">orf22</name>
    <name evidence="2" type="ORF">Eudi_ORF22</name>
</gene>
<accession>A0AAE6UZG1</accession>
<name>A0AAE6UZG1_9ABAC</name>
<evidence type="ECO:0000256" key="1">
    <source>
        <dbReference type="SAM" id="MobiDB-lite"/>
    </source>
</evidence>
<keyword evidence="3" id="KW-1185">Reference proteome</keyword>
<sequence length="70" mass="8313">MFRLASNVIASGTNMNNYIKKNCSCDPCADCVKKCILTRQYQERKHRQSDLQQQQRQQRYNSCYIGYRQS</sequence>
<protein>
    <submittedName>
        <fullName evidence="2">Orf22</fullName>
    </submittedName>
</protein>
<reference evidence="2 3" key="1">
    <citation type="journal article" date="2019" name="Viruses">
        <title>Genome Analysis of a Novel Clade II.b Alphabaculovirus Obtained from Artaxa digramma.</title>
        <authorList>
            <person name="Li J."/>
            <person name="Duan X."/>
            <person name="Wang Q."/>
            <person name="Zhang L."/>
            <person name="Deng F."/>
            <person name="Wang H."/>
            <person name="Hu Z."/>
            <person name="Wang M."/>
            <person name="Wang J."/>
        </authorList>
    </citation>
    <scope>NUCLEOTIDE SEQUENCE [LARGE SCALE GENOMIC DNA]</scope>
    <source>
        <strain evidence="2 3">424</strain>
    </source>
</reference>
<evidence type="ECO:0000313" key="3">
    <source>
        <dbReference type="Proteomes" id="UP000830275"/>
    </source>
</evidence>